<feature type="transmembrane region" description="Helical" evidence="1">
    <location>
        <begin position="39"/>
        <end position="56"/>
    </location>
</feature>
<dbReference type="Pfam" id="PF09925">
    <property type="entry name" value="DUF2157"/>
    <property type="match status" value="1"/>
</dbReference>
<evidence type="ECO:0000259" key="2">
    <source>
        <dbReference type="Pfam" id="PF09925"/>
    </source>
</evidence>
<keyword evidence="1" id="KW-1133">Transmembrane helix</keyword>
<keyword evidence="4" id="KW-1185">Reference proteome</keyword>
<dbReference type="InterPro" id="IPR018677">
    <property type="entry name" value="DUF2157"/>
</dbReference>
<feature type="transmembrane region" description="Helical" evidence="1">
    <location>
        <begin position="9"/>
        <end position="27"/>
    </location>
</feature>
<feature type="transmembrane region" description="Helical" evidence="1">
    <location>
        <begin position="263"/>
        <end position="283"/>
    </location>
</feature>
<feature type="transmembrane region" description="Helical" evidence="1">
    <location>
        <begin position="358"/>
        <end position="376"/>
    </location>
</feature>
<feature type="transmembrane region" description="Helical" evidence="1">
    <location>
        <begin position="334"/>
        <end position="351"/>
    </location>
</feature>
<feature type="transmembrane region" description="Helical" evidence="1">
    <location>
        <begin position="382"/>
        <end position="399"/>
    </location>
</feature>
<keyword evidence="1" id="KW-0472">Membrane</keyword>
<sequence length="727" mass="83989">MPLQRRSDITYILGLIFLIAGIIYFFASNWQGFTPIEKTSLAIGLVLLGYVAALFYRNHHLFSYLSRWWLIFSAIAFGVSVALIGQMYNSHADSYVLFLVWLIPTFALALITRYQPMYWMSFILFELALWLKIYPTGFWIQYTIWEELLIYLALIILHSILYIFLNKCSLQKLSFLAVIIIQWTIVSRLIKHSILSVMKNFDGAMLLYFTFHVLYVAFMVYFLRKQFTIKHKHPFIFAVDLLAFGAYIIFNSFEIYVELFGDYFFISSSLLLILLFVFSTYGVKKLKESEKSNQKWTRYSYQFFTMVLSFLGTIIAIATLVSFFTLLFGWEDSSVWLTLGIGAALIVGAGTIHKNSFIVPKTTLQITGAAFLFIFAFWRSELWAYALISALFIGITAFYNKKYEGIIFYLAANGAILSFFMMVVAEYSFSYIVAKIFIFVLFTMNSGIYLISKSQPIGKMSYALSLAFLFYLTYDFDEQSLALSILFNLMAIMYLCFHLYRPVTPSRSMNWLTWGAFIAYITWKYYEYIWSLLHKSIGFLLLSALFFAIFYLWGKKSSLPSNKIAWHWKGILVLAIIQFAFIGGTAYQKESQLQQGELVALSLQPVDPRSMLQGDYVQLGYSIANDYREQVKNDYKGRVTIQLKPTTKTVTYQGEKIPVYEAKNFSHTKTKPKESLFMNGKGYYGTLTMGIEHFFIEENTGEKWEGKKFALVKIAKNGDAILVTLVD</sequence>
<feature type="transmembrane region" description="Helical" evidence="1">
    <location>
        <begin position="94"/>
        <end position="111"/>
    </location>
</feature>
<protein>
    <submittedName>
        <fullName evidence="3">Membrane-anchored protein/putative membrane protein</fullName>
    </submittedName>
</protein>
<feature type="transmembrane region" description="Helical" evidence="1">
    <location>
        <begin position="532"/>
        <end position="554"/>
    </location>
</feature>
<organism evidence="3 4">
    <name type="scientific">Oikeobacillus pervagus</name>
    <dbReference type="NCBI Taxonomy" id="1325931"/>
    <lineage>
        <taxon>Bacteria</taxon>
        <taxon>Bacillati</taxon>
        <taxon>Bacillota</taxon>
        <taxon>Bacilli</taxon>
        <taxon>Bacillales</taxon>
        <taxon>Bacillaceae</taxon>
        <taxon>Oikeobacillus</taxon>
    </lineage>
</organism>
<dbReference type="EMBL" id="JAUSUC010000029">
    <property type="protein sequence ID" value="MDQ0215874.1"/>
    <property type="molecule type" value="Genomic_DNA"/>
</dbReference>
<keyword evidence="1" id="KW-0812">Transmembrane</keyword>
<evidence type="ECO:0000256" key="1">
    <source>
        <dbReference type="SAM" id="Phobius"/>
    </source>
</evidence>
<dbReference type="Pfam" id="PF14345">
    <property type="entry name" value="GDYXXLXY"/>
    <property type="match status" value="1"/>
</dbReference>
<evidence type="ECO:0000313" key="4">
    <source>
        <dbReference type="Proteomes" id="UP001237207"/>
    </source>
</evidence>
<evidence type="ECO:0000313" key="3">
    <source>
        <dbReference type="EMBL" id="MDQ0215874.1"/>
    </source>
</evidence>
<feature type="domain" description="DUF2157" evidence="2">
    <location>
        <begin position="9"/>
        <end position="116"/>
    </location>
</feature>
<feature type="transmembrane region" description="Helical" evidence="1">
    <location>
        <begin position="509"/>
        <end position="526"/>
    </location>
</feature>
<feature type="transmembrane region" description="Helical" evidence="1">
    <location>
        <begin position="480"/>
        <end position="497"/>
    </location>
</feature>
<dbReference type="AlphaFoldDB" id="A0AAJ1T4T3"/>
<gene>
    <name evidence="3" type="ORF">J2S13_002294</name>
</gene>
<name>A0AAJ1T4T3_9BACI</name>
<feature type="transmembrane region" description="Helical" evidence="1">
    <location>
        <begin position="173"/>
        <end position="190"/>
    </location>
</feature>
<dbReference type="InterPro" id="IPR025833">
    <property type="entry name" value="GDYXXLXY"/>
</dbReference>
<feature type="transmembrane region" description="Helical" evidence="1">
    <location>
        <begin position="148"/>
        <end position="166"/>
    </location>
</feature>
<feature type="transmembrane region" description="Helical" evidence="1">
    <location>
        <begin position="68"/>
        <end position="88"/>
    </location>
</feature>
<proteinExistence type="predicted"/>
<dbReference type="RefSeq" id="WP_307257871.1">
    <property type="nucleotide sequence ID" value="NZ_JAUSUC010000029.1"/>
</dbReference>
<comment type="caution">
    <text evidence="3">The sequence shown here is derived from an EMBL/GenBank/DDBJ whole genome shotgun (WGS) entry which is preliminary data.</text>
</comment>
<feature type="transmembrane region" description="Helical" evidence="1">
    <location>
        <begin position="205"/>
        <end position="223"/>
    </location>
</feature>
<feature type="transmembrane region" description="Helical" evidence="1">
    <location>
        <begin position="235"/>
        <end position="257"/>
    </location>
</feature>
<accession>A0AAJ1T4T3</accession>
<feature type="transmembrane region" description="Helical" evidence="1">
    <location>
        <begin position="303"/>
        <end position="328"/>
    </location>
</feature>
<feature type="transmembrane region" description="Helical" evidence="1">
    <location>
        <begin position="566"/>
        <end position="587"/>
    </location>
</feature>
<dbReference type="Proteomes" id="UP001237207">
    <property type="component" value="Unassembled WGS sequence"/>
</dbReference>
<feature type="transmembrane region" description="Helical" evidence="1">
    <location>
        <begin position="431"/>
        <end position="450"/>
    </location>
</feature>
<reference evidence="3" key="1">
    <citation type="submission" date="2023-07" db="EMBL/GenBank/DDBJ databases">
        <title>Genomic Encyclopedia of Type Strains, Phase IV (KMG-IV): sequencing the most valuable type-strain genomes for metagenomic binning, comparative biology and taxonomic classification.</title>
        <authorList>
            <person name="Goeker M."/>
        </authorList>
    </citation>
    <scope>NUCLEOTIDE SEQUENCE</scope>
    <source>
        <strain evidence="3">DSM 23947</strain>
    </source>
</reference>
<feature type="transmembrane region" description="Helical" evidence="1">
    <location>
        <begin position="406"/>
        <end position="425"/>
    </location>
</feature>
<feature type="transmembrane region" description="Helical" evidence="1">
    <location>
        <begin position="118"/>
        <end position="142"/>
    </location>
</feature>